<protein>
    <submittedName>
        <fullName evidence="3">ComE operon protein 1</fullName>
    </submittedName>
</protein>
<dbReference type="eggNOG" id="COG1555">
    <property type="taxonomic scope" value="Bacteria"/>
</dbReference>
<gene>
    <name evidence="3" type="primary">comEA</name>
    <name evidence="3" type="ORF">BN1048_00731</name>
</gene>
<dbReference type="GO" id="GO:0006281">
    <property type="term" value="P:DNA repair"/>
    <property type="evidence" value="ECO:0007669"/>
    <property type="project" value="InterPro"/>
</dbReference>
<dbReference type="InterPro" id="IPR010994">
    <property type="entry name" value="RuvA_2-like"/>
</dbReference>
<evidence type="ECO:0000313" key="4">
    <source>
        <dbReference type="Proteomes" id="UP000044136"/>
    </source>
</evidence>
<keyword evidence="1" id="KW-0472">Membrane</keyword>
<dbReference type="SUPFAM" id="SSF47781">
    <property type="entry name" value="RuvA domain 2-like"/>
    <property type="match status" value="1"/>
</dbReference>
<dbReference type="GO" id="GO:0015628">
    <property type="term" value="P:protein secretion by the type II secretion system"/>
    <property type="evidence" value="ECO:0007669"/>
    <property type="project" value="TreeGrafter"/>
</dbReference>
<organism evidence="3 4">
    <name type="scientific">Jeotgalicoccus saudimassiliensis</name>
    <dbReference type="NCBI Taxonomy" id="1461582"/>
    <lineage>
        <taxon>Bacteria</taxon>
        <taxon>Bacillati</taxon>
        <taxon>Bacillota</taxon>
        <taxon>Bacilli</taxon>
        <taxon>Bacillales</taxon>
        <taxon>Staphylococcaceae</taxon>
        <taxon>Jeotgalicoccus</taxon>
    </lineage>
</organism>
<evidence type="ECO:0000259" key="2">
    <source>
        <dbReference type="SMART" id="SM00278"/>
    </source>
</evidence>
<dbReference type="HOGENOM" id="CLU_052011_1_0_9"/>
<evidence type="ECO:0000256" key="1">
    <source>
        <dbReference type="SAM" id="Phobius"/>
    </source>
</evidence>
<dbReference type="PANTHER" id="PTHR21180">
    <property type="entry name" value="ENDONUCLEASE/EXONUCLEASE/PHOSPHATASE FAMILY DOMAIN-CONTAINING PROTEIN 1"/>
    <property type="match status" value="1"/>
</dbReference>
<sequence>MDIKSFFEQYRFYVIGACVILAVIIYFSVTALNTPADSLSLDENVTEAALTETEAAAETPPVTTVFVEVKGAVESPGVYELPADARVTNLLDIAVITENADLMTVNQSAKLADEMVIYIPYAGEIDKAAGIDTIAPAGSSEDSSGDLVNINTAGMTELTTLNGIGEKKAQAILTYREEQGLFKTPEEIKNIPGIGDKTFENLKPYITTD</sequence>
<feature type="domain" description="Helix-hairpin-helix DNA-binding motif class 1" evidence="2">
    <location>
        <begin position="156"/>
        <end position="175"/>
    </location>
</feature>
<feature type="domain" description="Helix-hairpin-helix DNA-binding motif class 1" evidence="2">
    <location>
        <begin position="186"/>
        <end position="205"/>
    </location>
</feature>
<proteinExistence type="predicted"/>
<dbReference type="NCBIfam" id="TIGR00426">
    <property type="entry name" value="competence protein ComEA helix-hairpin-helix repeat region"/>
    <property type="match status" value="1"/>
</dbReference>
<reference evidence="3 4" key="1">
    <citation type="submission" date="2014-07" db="EMBL/GenBank/DDBJ databases">
        <authorList>
            <person name="Urmite Genomes Urmite Genomes"/>
        </authorList>
    </citation>
    <scope>NUCLEOTIDE SEQUENCE [LARGE SCALE GENOMIC DNA]</scope>
    <source>
        <strain evidence="3 4">13MG44_air</strain>
    </source>
</reference>
<dbReference type="RefSeq" id="WP_035808556.1">
    <property type="nucleotide sequence ID" value="NZ_CCSE01000001.1"/>
</dbReference>
<evidence type="ECO:0000313" key="3">
    <source>
        <dbReference type="EMBL" id="CDZ99931.1"/>
    </source>
</evidence>
<dbReference type="OrthoDB" id="9790239at2"/>
<dbReference type="InterPro" id="IPR004509">
    <property type="entry name" value="Competence_ComEA_HhH"/>
</dbReference>
<dbReference type="Gene3D" id="1.10.150.280">
    <property type="entry name" value="AF1531-like domain"/>
    <property type="match status" value="1"/>
</dbReference>
<dbReference type="InterPro" id="IPR003583">
    <property type="entry name" value="Hlx-hairpin-Hlx_DNA-bd_motif"/>
</dbReference>
<dbReference type="EMBL" id="CCSE01000001">
    <property type="protein sequence ID" value="CDZ99931.1"/>
    <property type="molecule type" value="Genomic_DNA"/>
</dbReference>
<dbReference type="GO" id="GO:0003677">
    <property type="term" value="F:DNA binding"/>
    <property type="evidence" value="ECO:0007669"/>
    <property type="project" value="InterPro"/>
</dbReference>
<dbReference type="AlphaFoldDB" id="A0A078M5F1"/>
<dbReference type="Pfam" id="PF12836">
    <property type="entry name" value="HHH_3"/>
    <property type="match status" value="1"/>
</dbReference>
<dbReference type="STRING" id="1461582.BN1048_00731"/>
<feature type="transmembrane region" description="Helical" evidence="1">
    <location>
        <begin position="12"/>
        <end position="32"/>
    </location>
</feature>
<keyword evidence="1" id="KW-1133">Transmembrane helix</keyword>
<dbReference type="SMART" id="SM00278">
    <property type="entry name" value="HhH1"/>
    <property type="match status" value="2"/>
</dbReference>
<name>A0A078M5F1_9STAP</name>
<keyword evidence="1" id="KW-0812">Transmembrane</keyword>
<dbReference type="PANTHER" id="PTHR21180:SF32">
    <property type="entry name" value="ENDONUCLEASE_EXONUCLEASE_PHOSPHATASE FAMILY DOMAIN-CONTAINING PROTEIN 1"/>
    <property type="match status" value="1"/>
</dbReference>
<accession>A0A078M5F1</accession>
<dbReference type="Proteomes" id="UP000044136">
    <property type="component" value="Unassembled WGS sequence"/>
</dbReference>
<keyword evidence="4" id="KW-1185">Reference proteome</keyword>
<dbReference type="InterPro" id="IPR051675">
    <property type="entry name" value="Endo/Exo/Phosphatase_dom_1"/>
</dbReference>
<dbReference type="GO" id="GO:0015627">
    <property type="term" value="C:type II protein secretion system complex"/>
    <property type="evidence" value="ECO:0007669"/>
    <property type="project" value="TreeGrafter"/>
</dbReference>